<dbReference type="InterPro" id="IPR049030">
    <property type="entry name" value="AI2M-like_HNH"/>
</dbReference>
<name>A0A367PD49_CUPNE</name>
<dbReference type="Pfam" id="PF21368">
    <property type="entry name" value="AI2M-like_HNH"/>
    <property type="match status" value="1"/>
</dbReference>
<dbReference type="AlphaFoldDB" id="A0A367PD49"/>
<dbReference type="CDD" id="cd01651">
    <property type="entry name" value="RT_G2_intron"/>
    <property type="match status" value="1"/>
</dbReference>
<reference evidence="2 3" key="1">
    <citation type="submission" date="2018-04" db="EMBL/GenBank/DDBJ databases">
        <title>Cupriavidus necator CR12 genome sequencing and assembly.</title>
        <authorList>
            <person name="Ben Fekih I."/>
            <person name="Mazhar H.S."/>
            <person name="Bello S.K."/>
            <person name="Rensing C."/>
        </authorList>
    </citation>
    <scope>NUCLEOTIDE SEQUENCE [LARGE SCALE GENOMIC DNA]</scope>
    <source>
        <strain evidence="2 3">CR12</strain>
    </source>
</reference>
<dbReference type="Proteomes" id="UP000253501">
    <property type="component" value="Unassembled WGS sequence"/>
</dbReference>
<dbReference type="EMBL" id="QDHA01000082">
    <property type="protein sequence ID" value="RCJ05147.1"/>
    <property type="molecule type" value="Genomic_DNA"/>
</dbReference>
<organism evidence="2 3">
    <name type="scientific">Cupriavidus necator</name>
    <name type="common">Alcaligenes eutrophus</name>
    <name type="synonym">Ralstonia eutropha</name>
    <dbReference type="NCBI Taxonomy" id="106590"/>
    <lineage>
        <taxon>Bacteria</taxon>
        <taxon>Pseudomonadati</taxon>
        <taxon>Pseudomonadota</taxon>
        <taxon>Betaproteobacteria</taxon>
        <taxon>Burkholderiales</taxon>
        <taxon>Burkholderiaceae</taxon>
        <taxon>Cupriavidus</taxon>
    </lineage>
</organism>
<dbReference type="GO" id="GO:0006315">
    <property type="term" value="P:homing of group II introns"/>
    <property type="evidence" value="ECO:0007669"/>
    <property type="project" value="TreeGrafter"/>
</dbReference>
<dbReference type="InterPro" id="IPR043502">
    <property type="entry name" value="DNA/RNA_pol_sf"/>
</dbReference>
<evidence type="ECO:0000313" key="3">
    <source>
        <dbReference type="Proteomes" id="UP000253501"/>
    </source>
</evidence>
<dbReference type="InterPro" id="IPR024937">
    <property type="entry name" value="Domain_X"/>
</dbReference>
<feature type="domain" description="Reverse transcriptase" evidence="1">
    <location>
        <begin position="70"/>
        <end position="360"/>
    </location>
</feature>
<proteinExistence type="predicted"/>
<dbReference type="GO" id="GO:0006397">
    <property type="term" value="P:mRNA processing"/>
    <property type="evidence" value="ECO:0007669"/>
    <property type="project" value="InterPro"/>
</dbReference>
<dbReference type="GO" id="GO:0003964">
    <property type="term" value="F:RNA-directed DNA polymerase activity"/>
    <property type="evidence" value="ECO:0007669"/>
    <property type="project" value="TreeGrafter"/>
</dbReference>
<evidence type="ECO:0000313" key="2">
    <source>
        <dbReference type="EMBL" id="RCJ05147.1"/>
    </source>
</evidence>
<dbReference type="InterPro" id="IPR003615">
    <property type="entry name" value="HNH_nuc"/>
</dbReference>
<dbReference type="Pfam" id="PF00078">
    <property type="entry name" value="RVT_1"/>
    <property type="match status" value="1"/>
</dbReference>
<dbReference type="SMART" id="SM00507">
    <property type="entry name" value="HNHc"/>
    <property type="match status" value="1"/>
</dbReference>
<sequence>MAEFDLSRLESIARINANPNWVNRDLYRLLFKNELYLAAYERIKSKPGNMTKGVDGETLDGMNMSYVESIIAAMRDESFNFGPARRTYIPKKNGKMRPLGIANPREKLVQEAIRMILEAIYDSPFGASFSKQSYGFRPKRGTHNALQEIRTRWTGVRWIVEGDITSFFDNIDHDRLIELLRKRIKDERFLNLIRKALNAGILDQGNFSMTPNGTPQGSVVSPILANVYLHELDAKVAEIVARETKGKGAKPNPEYRALVNKLYAGRKKGTITADEVNAIQKAMRKLSPLAQDDPNFIRVHYVRYADDWVVGVLGPRELAGRIRSEIAEWLSRELKLSLNLEKTHIRHAATEEAVFLGARLSCAGRRSNNLVKHAPTPGSKTAKRRLPAGVVHLKAPANDIVAKLHQNGFCTKEGQPLSKRAWAVLDDDQIVSRFNAVLDGILNYYSFADNFSRLQRVQYILQFSAAKTLSHRHRMKSIRRAFAKYGSTLSVRVRNKAGEERVVSMRLRNSFAATPHRFVGLADPMLGAEARALKFGIRTRSSLLKDCAICGATDGVEMHHVRHIRKMGQKVKGFTRVMAAINRKQVPACKKCHSDIHAGRYDGISLQELALRMA</sequence>
<dbReference type="CDD" id="cd00085">
    <property type="entry name" value="HNHc"/>
    <property type="match status" value="1"/>
</dbReference>
<dbReference type="PROSITE" id="PS50878">
    <property type="entry name" value="RT_POL"/>
    <property type="match status" value="1"/>
</dbReference>
<dbReference type="PANTHER" id="PTHR33642">
    <property type="entry name" value="COX1/OXI3 INTRON 1 PROTEIN-RELATED"/>
    <property type="match status" value="1"/>
</dbReference>
<gene>
    <name evidence="2" type="ORF">DDK22_28205</name>
</gene>
<accession>A0A367PD49</accession>
<comment type="caution">
    <text evidence="2">The sequence shown here is derived from an EMBL/GenBank/DDBJ whole genome shotgun (WGS) entry which is preliminary data.</text>
</comment>
<dbReference type="RefSeq" id="WP_114134779.1">
    <property type="nucleotide sequence ID" value="NZ_CP068434.1"/>
</dbReference>
<dbReference type="PANTHER" id="PTHR33642:SF4">
    <property type="entry name" value="COX1_OXI3 INTRON 1 PROTEIN-RELATED"/>
    <property type="match status" value="1"/>
</dbReference>
<evidence type="ECO:0000259" key="1">
    <source>
        <dbReference type="PROSITE" id="PS50878"/>
    </source>
</evidence>
<protein>
    <recommendedName>
        <fullName evidence="1">Reverse transcriptase domain-containing protein</fullName>
    </recommendedName>
</protein>
<dbReference type="InterPro" id="IPR000477">
    <property type="entry name" value="RT_dom"/>
</dbReference>
<dbReference type="Pfam" id="PF01348">
    <property type="entry name" value="Intron_maturas2"/>
    <property type="match status" value="1"/>
</dbReference>
<dbReference type="SUPFAM" id="SSF56672">
    <property type="entry name" value="DNA/RNA polymerases"/>
    <property type="match status" value="1"/>
</dbReference>